<evidence type="ECO:0000313" key="2">
    <source>
        <dbReference type="EMBL" id="OEH76190.1"/>
    </source>
</evidence>
<evidence type="ECO:0000256" key="1">
    <source>
        <dbReference type="RuleBase" id="RU003860"/>
    </source>
</evidence>
<dbReference type="InterPro" id="IPR036065">
    <property type="entry name" value="BolA-like_sf"/>
</dbReference>
<protein>
    <recommendedName>
        <fullName evidence="4">BolA-like protein</fullName>
    </recommendedName>
</protein>
<dbReference type="Pfam" id="PF01722">
    <property type="entry name" value="BolA"/>
    <property type="match status" value="1"/>
</dbReference>
<dbReference type="InterPro" id="IPR002634">
    <property type="entry name" value="BolA"/>
</dbReference>
<comment type="caution">
    <text evidence="2">The sequence shown here is derived from an EMBL/GenBank/DDBJ whole genome shotgun (WGS) entry which is preliminary data.</text>
</comment>
<dbReference type="InterPro" id="IPR045115">
    <property type="entry name" value="BOL2"/>
</dbReference>
<reference evidence="2 3" key="1">
    <citation type="journal article" date="2016" name="BMC Genomics">
        <title>Comparative genomics reveals Cyclospora cayetanensis possesses coccidia-like metabolism and invasion components but unique surface antigens.</title>
        <authorList>
            <person name="Liu S."/>
            <person name="Wang L."/>
            <person name="Zheng H."/>
            <person name="Xu Z."/>
            <person name="Roellig D.M."/>
            <person name="Li N."/>
            <person name="Frace M.A."/>
            <person name="Tang K."/>
            <person name="Arrowood M.J."/>
            <person name="Moss D.M."/>
            <person name="Zhang L."/>
            <person name="Feng Y."/>
            <person name="Xiao L."/>
        </authorList>
    </citation>
    <scope>NUCLEOTIDE SEQUENCE [LARGE SCALE GENOMIC DNA]</scope>
    <source>
        <strain evidence="2 3">CHN_HEN01</strain>
    </source>
</reference>
<accession>A0A1D3CYC2</accession>
<keyword evidence="3" id="KW-1185">Reference proteome</keyword>
<dbReference type="Proteomes" id="UP000095192">
    <property type="component" value="Unassembled WGS sequence"/>
</dbReference>
<dbReference type="GO" id="GO:0006879">
    <property type="term" value="P:intracellular iron ion homeostasis"/>
    <property type="evidence" value="ECO:0007669"/>
    <property type="project" value="InterPro"/>
</dbReference>
<dbReference type="PIRSF" id="PIRSF003113">
    <property type="entry name" value="BolA"/>
    <property type="match status" value="1"/>
</dbReference>
<dbReference type="AlphaFoldDB" id="A0A1D3CYC2"/>
<dbReference type="InParanoid" id="A0A1D3CYC2"/>
<dbReference type="GO" id="GO:0005829">
    <property type="term" value="C:cytosol"/>
    <property type="evidence" value="ECO:0007669"/>
    <property type="project" value="TreeGrafter"/>
</dbReference>
<evidence type="ECO:0000313" key="3">
    <source>
        <dbReference type="Proteomes" id="UP000095192"/>
    </source>
</evidence>
<gene>
    <name evidence="2" type="ORF">cyc_06984</name>
</gene>
<dbReference type="PANTHER" id="PTHR12735:SF27">
    <property type="entry name" value="BOLA-LIKE PROTEIN 2"/>
    <property type="match status" value="1"/>
</dbReference>
<sequence>MVTVTQSEVENMLREALNPVYLQLEDKSCGCGAAYNCLLVSSAFEGLKALERQRLVNKALGKSLEEIHAFSMKCYTPEEWQQIQQSGTD</sequence>
<proteinExistence type="inferred from homology"/>
<dbReference type="PANTHER" id="PTHR12735">
    <property type="entry name" value="BOLA-LIKE PROTEIN-RELATED"/>
    <property type="match status" value="1"/>
</dbReference>
<dbReference type="GO" id="GO:0051537">
    <property type="term" value="F:2 iron, 2 sulfur cluster binding"/>
    <property type="evidence" value="ECO:0007669"/>
    <property type="project" value="InterPro"/>
</dbReference>
<dbReference type="GO" id="GO:0005634">
    <property type="term" value="C:nucleus"/>
    <property type="evidence" value="ECO:0007669"/>
    <property type="project" value="TreeGrafter"/>
</dbReference>
<dbReference type="GO" id="GO:0051604">
    <property type="term" value="P:protein maturation"/>
    <property type="evidence" value="ECO:0007669"/>
    <property type="project" value="InterPro"/>
</dbReference>
<dbReference type="SUPFAM" id="SSF82657">
    <property type="entry name" value="BolA-like"/>
    <property type="match status" value="1"/>
</dbReference>
<dbReference type="EMBL" id="JROU02001515">
    <property type="protein sequence ID" value="OEH76190.1"/>
    <property type="molecule type" value="Genomic_DNA"/>
</dbReference>
<dbReference type="Gene3D" id="3.30.300.90">
    <property type="entry name" value="BolA-like"/>
    <property type="match status" value="1"/>
</dbReference>
<dbReference type="FunCoup" id="A0A1D3CYC2">
    <property type="interactions" value="56"/>
</dbReference>
<comment type="similarity">
    <text evidence="1">Belongs to the BolA/IbaG family.</text>
</comment>
<dbReference type="VEuPathDB" id="ToxoDB:cyc_06984"/>
<organism evidence="2 3">
    <name type="scientific">Cyclospora cayetanensis</name>
    <dbReference type="NCBI Taxonomy" id="88456"/>
    <lineage>
        <taxon>Eukaryota</taxon>
        <taxon>Sar</taxon>
        <taxon>Alveolata</taxon>
        <taxon>Apicomplexa</taxon>
        <taxon>Conoidasida</taxon>
        <taxon>Coccidia</taxon>
        <taxon>Eucoccidiorida</taxon>
        <taxon>Eimeriorina</taxon>
        <taxon>Eimeriidae</taxon>
        <taxon>Cyclospora</taxon>
    </lineage>
</organism>
<evidence type="ECO:0008006" key="4">
    <source>
        <dbReference type="Google" id="ProtNLM"/>
    </source>
</evidence>
<name>A0A1D3CYC2_9EIME</name>